<keyword evidence="5" id="KW-1185">Reference proteome</keyword>
<dbReference type="EMBL" id="JANJZL010000006">
    <property type="protein sequence ID" value="MCR2044517.1"/>
    <property type="molecule type" value="Genomic_DNA"/>
</dbReference>
<dbReference type="PANTHER" id="PTHR12304">
    <property type="entry name" value="INOSINE-URIDINE PREFERRING NUCLEOSIDE HYDROLASE"/>
    <property type="match status" value="1"/>
</dbReference>
<dbReference type="PANTHER" id="PTHR12304:SF4">
    <property type="entry name" value="URIDINE NUCLEOSIDASE"/>
    <property type="match status" value="1"/>
</dbReference>
<dbReference type="GO" id="GO:0008477">
    <property type="term" value="F:purine nucleosidase activity"/>
    <property type="evidence" value="ECO:0007669"/>
    <property type="project" value="TreeGrafter"/>
</dbReference>
<protein>
    <submittedName>
        <fullName evidence="4">Nucleoside hydrolase</fullName>
    </submittedName>
</protein>
<reference evidence="4" key="1">
    <citation type="submission" date="2022-07" db="EMBL/GenBank/DDBJ databases">
        <title>Enhanced cultured diversity of the mouse gut microbiota enables custom-made synthetic communities.</title>
        <authorList>
            <person name="Afrizal A."/>
        </authorList>
    </citation>
    <scope>NUCLEOTIDE SEQUENCE</scope>
    <source>
        <strain evidence="4">DSM 29482</strain>
    </source>
</reference>
<organism evidence="4 5">
    <name type="scientific">Anaerosalibacter massiliensis</name>
    <dbReference type="NCBI Taxonomy" id="1347392"/>
    <lineage>
        <taxon>Bacteria</taxon>
        <taxon>Bacillati</taxon>
        <taxon>Bacillota</taxon>
        <taxon>Tissierellia</taxon>
        <taxon>Tissierellales</taxon>
        <taxon>Sporanaerobacteraceae</taxon>
        <taxon>Anaerosalibacter</taxon>
    </lineage>
</organism>
<evidence type="ECO:0000256" key="1">
    <source>
        <dbReference type="ARBA" id="ARBA00022801"/>
    </source>
</evidence>
<dbReference type="OrthoDB" id="9797882at2"/>
<evidence type="ECO:0000259" key="3">
    <source>
        <dbReference type="Pfam" id="PF01156"/>
    </source>
</evidence>
<sequence length="310" mass="34554">MSEMEKVIIDVDTGIDDALALIFAIKSGKLDIKGITTVAGNVPARTATLNTLKVLKLLKKEYIPVYEGMTNPLFRDIKFADGVHGLDGLGGTLKDVEVNYEEGIHGVDFIIDTIMKNKKDITIILLGPPTNMAFALKKAPEIAKYIKRIVIMGGAINGIGNETRTAEFNFYTDPESVRVVFESKVPIRMVGLDVTNNAVVYRKDLERFSKEKEVANFAINVLDYCINKCNELFEIENCSLHDPLAVATVIDSSIIKTKKYYVDIETNSELCDGMTVCDFNNILEMKPNVDVAVDGDYEKFLNYFIDIINK</sequence>
<name>A0A9X2MJW6_9FIRM</name>
<proteinExistence type="predicted"/>
<dbReference type="Gene3D" id="3.90.245.10">
    <property type="entry name" value="Ribonucleoside hydrolase-like"/>
    <property type="match status" value="1"/>
</dbReference>
<gene>
    <name evidence="4" type="ORF">NSA23_10385</name>
</gene>
<feature type="domain" description="Inosine/uridine-preferring nucleoside hydrolase" evidence="3">
    <location>
        <begin position="7"/>
        <end position="301"/>
    </location>
</feature>
<keyword evidence="2" id="KW-0326">Glycosidase</keyword>
<comment type="caution">
    <text evidence="4">The sequence shown here is derived from an EMBL/GenBank/DDBJ whole genome shotgun (WGS) entry which is preliminary data.</text>
</comment>
<evidence type="ECO:0000313" key="5">
    <source>
        <dbReference type="Proteomes" id="UP001142078"/>
    </source>
</evidence>
<evidence type="ECO:0000256" key="2">
    <source>
        <dbReference type="ARBA" id="ARBA00023295"/>
    </source>
</evidence>
<dbReference type="SUPFAM" id="SSF53590">
    <property type="entry name" value="Nucleoside hydrolase"/>
    <property type="match status" value="1"/>
</dbReference>
<dbReference type="AlphaFoldDB" id="A0A9X2MJW6"/>
<dbReference type="Pfam" id="PF01156">
    <property type="entry name" value="IU_nuc_hydro"/>
    <property type="match status" value="1"/>
</dbReference>
<dbReference type="GO" id="GO:0006152">
    <property type="term" value="P:purine nucleoside catabolic process"/>
    <property type="evidence" value="ECO:0007669"/>
    <property type="project" value="TreeGrafter"/>
</dbReference>
<accession>A0A9X2MJW6</accession>
<dbReference type="InterPro" id="IPR001910">
    <property type="entry name" value="Inosine/uridine_hydrolase_dom"/>
</dbReference>
<dbReference type="RefSeq" id="WP_050069904.1">
    <property type="nucleotide sequence ID" value="NZ_CABKTM010000075.1"/>
</dbReference>
<dbReference type="InterPro" id="IPR023186">
    <property type="entry name" value="IUNH"/>
</dbReference>
<dbReference type="InterPro" id="IPR036452">
    <property type="entry name" value="Ribo_hydro-like"/>
</dbReference>
<dbReference type="GO" id="GO:0005829">
    <property type="term" value="C:cytosol"/>
    <property type="evidence" value="ECO:0007669"/>
    <property type="project" value="TreeGrafter"/>
</dbReference>
<dbReference type="Proteomes" id="UP001142078">
    <property type="component" value="Unassembled WGS sequence"/>
</dbReference>
<evidence type="ECO:0000313" key="4">
    <source>
        <dbReference type="EMBL" id="MCR2044517.1"/>
    </source>
</evidence>
<keyword evidence="1 4" id="KW-0378">Hydrolase</keyword>